<gene>
    <name evidence="1" type="ORF">DN745_13995</name>
</gene>
<organism evidence="1 2">
    <name type="scientific">Bradymonas sediminis</name>
    <dbReference type="NCBI Taxonomy" id="1548548"/>
    <lineage>
        <taxon>Bacteria</taxon>
        <taxon>Deltaproteobacteria</taxon>
        <taxon>Bradymonadales</taxon>
        <taxon>Bradymonadaceae</taxon>
        <taxon>Bradymonas</taxon>
    </lineage>
</organism>
<name>A0A2Z4FNE2_9DELT</name>
<proteinExistence type="predicted"/>
<dbReference type="Pfam" id="PF13400">
    <property type="entry name" value="Tad"/>
    <property type="match status" value="1"/>
</dbReference>
<dbReference type="RefSeq" id="WP_111335797.1">
    <property type="nucleotide sequence ID" value="NZ_CP030032.1"/>
</dbReference>
<reference evidence="1 2" key="1">
    <citation type="submission" date="2018-06" db="EMBL/GenBank/DDBJ databases">
        <title>Lujinxingia sediminis gen. nov. sp. nov., a new facultative anaerobic member of the class Deltaproteobacteria, and proposal of Lujinxingaceae fam. nov.</title>
        <authorList>
            <person name="Guo L.-Y."/>
            <person name="Li C.-M."/>
            <person name="Wang S."/>
            <person name="Du Z.-J."/>
        </authorList>
    </citation>
    <scope>NUCLEOTIDE SEQUENCE [LARGE SCALE GENOMIC DNA]</scope>
    <source>
        <strain evidence="1 2">FA350</strain>
    </source>
</reference>
<dbReference type="AlphaFoldDB" id="A0A2Z4FNE2"/>
<dbReference type="EMBL" id="CP030032">
    <property type="protein sequence ID" value="AWV90380.1"/>
    <property type="molecule type" value="Genomic_DNA"/>
</dbReference>
<protein>
    <submittedName>
        <fullName evidence="1">Uncharacterized protein</fullName>
    </submittedName>
</protein>
<keyword evidence="2" id="KW-1185">Reference proteome</keyword>
<accession>A0A2Z4FNE2</accession>
<evidence type="ECO:0000313" key="2">
    <source>
        <dbReference type="Proteomes" id="UP000249799"/>
    </source>
</evidence>
<dbReference type="InterPro" id="IPR028087">
    <property type="entry name" value="Tad_N"/>
</dbReference>
<dbReference type="KEGG" id="bsed:DN745_13995"/>
<evidence type="ECO:0000313" key="1">
    <source>
        <dbReference type="EMBL" id="AWV90380.1"/>
    </source>
</evidence>
<dbReference type="Proteomes" id="UP000249799">
    <property type="component" value="Chromosome"/>
</dbReference>
<sequence length="464" mass="50888">MEFIDKQLRRFHANQSGAIILLVLAALIMVFMMALVVFDAGEAGRDKIRVQQAADTAAWSESAVKARSMNMIAFSNVAKRVTIGMTSFYAALWVSFAELGALTAVATVAACVLAVVSFGSLATICEKMIEFAAELVEIVLDEAQDGGTFKSSLNGGYFKDDVIALDNYQKYMAELTPWWAFAEGIQRGIRNGAHMSASFPVPENDFPGINLPISINGLNMNGSGIDAKLPVERASEDDGTDIMCGRVGSTVDYITHFADYELQNLINSDTNWKSIIIYLVTGGLAAAQMKMMCKSQMNNVYKEPGRPWRIPKYDNPAEWMLNASTLTFAYRADAERMNQGRNRLDLMGDDVKFGTLKKHIYKSGGYLAMSRSEITYQDSGMPDLWHPSWTARMRPVALPDEWSNSGVTLGAAYNDVSIILAAGEKLGDLTDGQGVDGTGWINDLARLIMATQTFDNEKIEGLSK</sequence>